<feature type="transmembrane region" description="Helical" evidence="8">
    <location>
        <begin position="177"/>
        <end position="198"/>
    </location>
</feature>
<dbReference type="NCBIfam" id="TIGR00835">
    <property type="entry name" value="agcS"/>
    <property type="match status" value="1"/>
</dbReference>
<evidence type="ECO:0000256" key="4">
    <source>
        <dbReference type="ARBA" id="ARBA00022475"/>
    </source>
</evidence>
<evidence type="ECO:0000313" key="9">
    <source>
        <dbReference type="EMBL" id="MBC5658178.1"/>
    </source>
</evidence>
<organism evidence="9 10">
    <name type="scientific">Anaerosacchariphilus hominis</name>
    <dbReference type="NCBI Taxonomy" id="2763017"/>
    <lineage>
        <taxon>Bacteria</taxon>
        <taxon>Bacillati</taxon>
        <taxon>Bacillota</taxon>
        <taxon>Clostridia</taxon>
        <taxon>Lachnospirales</taxon>
        <taxon>Lachnospiraceae</taxon>
        <taxon>Anaerosacchariphilus</taxon>
    </lineage>
</organism>
<feature type="transmembrane region" description="Helical" evidence="8">
    <location>
        <begin position="145"/>
        <end position="171"/>
    </location>
</feature>
<feature type="transmembrane region" description="Helical" evidence="8">
    <location>
        <begin position="14"/>
        <end position="33"/>
    </location>
</feature>
<keyword evidence="8" id="KW-0769">Symport</keyword>
<evidence type="ECO:0000256" key="5">
    <source>
        <dbReference type="ARBA" id="ARBA00022692"/>
    </source>
</evidence>
<comment type="subcellular location">
    <subcellularLocation>
        <location evidence="1 8">Cell membrane</location>
        <topology evidence="1 8">Multi-pass membrane protein</topology>
    </subcellularLocation>
</comment>
<accession>A0A923RKG3</accession>
<feature type="transmembrane region" description="Helical" evidence="8">
    <location>
        <begin position="352"/>
        <end position="371"/>
    </location>
</feature>
<dbReference type="EMBL" id="JACOOR010000001">
    <property type="protein sequence ID" value="MBC5658178.1"/>
    <property type="molecule type" value="Genomic_DNA"/>
</dbReference>
<feature type="transmembrane region" description="Helical" evidence="8">
    <location>
        <begin position="420"/>
        <end position="440"/>
    </location>
</feature>
<gene>
    <name evidence="9" type="ORF">H8S44_00050</name>
</gene>
<name>A0A923RKG3_9FIRM</name>
<feature type="transmembrane region" description="Helical" evidence="8">
    <location>
        <begin position="392"/>
        <end position="414"/>
    </location>
</feature>
<evidence type="ECO:0000256" key="7">
    <source>
        <dbReference type="ARBA" id="ARBA00023136"/>
    </source>
</evidence>
<keyword evidence="3 8" id="KW-0813">Transport</keyword>
<comment type="similarity">
    <text evidence="2 8">Belongs to the alanine or glycine:cation symporter (AGCS) (TC 2.A.25) family.</text>
</comment>
<dbReference type="Pfam" id="PF01235">
    <property type="entry name" value="Na_Ala_symp"/>
    <property type="match status" value="1"/>
</dbReference>
<keyword evidence="7 8" id="KW-0472">Membrane</keyword>
<dbReference type="Gene3D" id="1.20.1740.10">
    <property type="entry name" value="Amino acid/polyamine transporter I"/>
    <property type="match status" value="1"/>
</dbReference>
<feature type="transmembrane region" description="Helical" evidence="8">
    <location>
        <begin position="93"/>
        <end position="116"/>
    </location>
</feature>
<dbReference type="PANTHER" id="PTHR30330">
    <property type="entry name" value="AGSS FAMILY TRANSPORTER, SODIUM-ALANINE"/>
    <property type="match status" value="1"/>
</dbReference>
<reference evidence="9" key="1">
    <citation type="submission" date="2020-08" db="EMBL/GenBank/DDBJ databases">
        <title>Genome public.</title>
        <authorList>
            <person name="Liu C."/>
            <person name="Sun Q."/>
        </authorList>
    </citation>
    <scope>NUCLEOTIDE SEQUENCE</scope>
    <source>
        <strain evidence="9">NSJ-68</strain>
    </source>
</reference>
<keyword evidence="5 8" id="KW-0812">Transmembrane</keyword>
<evidence type="ECO:0000256" key="2">
    <source>
        <dbReference type="ARBA" id="ARBA00009261"/>
    </source>
</evidence>
<protein>
    <submittedName>
        <fullName evidence="9">Sodium:alanine symporter family protein</fullName>
    </submittedName>
</protein>
<proteinExistence type="inferred from homology"/>
<dbReference type="GO" id="GO:0005283">
    <property type="term" value="F:amino acid:sodium symporter activity"/>
    <property type="evidence" value="ECO:0007669"/>
    <property type="project" value="InterPro"/>
</dbReference>
<evidence type="ECO:0000313" key="10">
    <source>
        <dbReference type="Proteomes" id="UP000649345"/>
    </source>
</evidence>
<sequence length="452" mass="48542">MVTLNRFLTTLNRFLWGLPMILLLSAVHLFLTWKTGFIQKKLPLAIRLSLAPESGSEGDISPFGALSTALASTLGTGNIIGVGTAVALGGPGAVFWCWITGVFGIATTYGEALIAVRYRIRASDGRMLGGAMYALEYGLHRRIPALLFALCGVLASFGIGCAVQISAISAVLPLPPLAVGAVAGFLTCLVIFGGISSVSRVCQKLVPFMAAFYLLGCLYLLWHHRLFLLPALRLILESAFAPRSVSGGLAGSGILLAARYGIARGLFTNEAGMGSAPIAAAAARCSDPVRQALVASTATFWDTVVICLITGLVIVSSLLATDPSTLFSGAPLSGEALTLRAFTAIPVLGRPLLLFSIITFAYATILGWSYYGERCLEYMVRFRRRTEKQEFFLYRFFWILTLVFAPVLKLSLVFSLADTLNALMALPNLLALILLSDVIARDTHAFFRKEKL</sequence>
<feature type="transmembrane region" description="Helical" evidence="8">
    <location>
        <begin position="244"/>
        <end position="262"/>
    </location>
</feature>
<keyword evidence="6 8" id="KW-1133">Transmembrane helix</keyword>
<dbReference type="RefSeq" id="WP_186872990.1">
    <property type="nucleotide sequence ID" value="NZ_JACOOR010000001.1"/>
</dbReference>
<evidence type="ECO:0000256" key="8">
    <source>
        <dbReference type="RuleBase" id="RU363064"/>
    </source>
</evidence>
<dbReference type="GO" id="GO:0005886">
    <property type="term" value="C:plasma membrane"/>
    <property type="evidence" value="ECO:0007669"/>
    <property type="project" value="UniProtKB-SubCell"/>
</dbReference>
<feature type="transmembrane region" description="Helical" evidence="8">
    <location>
        <begin position="300"/>
        <end position="320"/>
    </location>
</feature>
<dbReference type="Proteomes" id="UP000649345">
    <property type="component" value="Unassembled WGS sequence"/>
</dbReference>
<evidence type="ECO:0000256" key="1">
    <source>
        <dbReference type="ARBA" id="ARBA00004651"/>
    </source>
</evidence>
<feature type="transmembrane region" description="Helical" evidence="8">
    <location>
        <begin position="205"/>
        <end position="224"/>
    </location>
</feature>
<comment type="caution">
    <text evidence="9">The sequence shown here is derived from an EMBL/GenBank/DDBJ whole genome shotgun (WGS) entry which is preliminary data.</text>
</comment>
<keyword evidence="4 8" id="KW-1003">Cell membrane</keyword>
<dbReference type="InterPro" id="IPR001463">
    <property type="entry name" value="Na/Ala_symport"/>
</dbReference>
<dbReference type="AlphaFoldDB" id="A0A923RKG3"/>
<keyword evidence="10" id="KW-1185">Reference proteome</keyword>
<dbReference type="PANTHER" id="PTHR30330:SF3">
    <property type="entry name" value="TRANSCRIPTIONAL REGULATOR, LRP FAMILY"/>
    <property type="match status" value="1"/>
</dbReference>
<evidence type="ECO:0000256" key="6">
    <source>
        <dbReference type="ARBA" id="ARBA00022989"/>
    </source>
</evidence>
<evidence type="ECO:0000256" key="3">
    <source>
        <dbReference type="ARBA" id="ARBA00022448"/>
    </source>
</evidence>
<dbReference type="PRINTS" id="PR00175">
    <property type="entry name" value="NAALASMPORT"/>
</dbReference>